<sequence length="160" mass="18077">MSDAEQMGFDIEFDEKTQAFLDWVAPQRMESQVRSFLSNTVPGIADYEDPWWKPAVLTRVLDATLELFGDWDTFSTPENRDRADQFVRFLGECCVKQHPGMAWTNDPGSGAPLYTDFGPAVHFVDSGLGENVISLARELFMENYGPRMVEYSIQKAGVPI</sequence>
<reference evidence="1 2" key="1">
    <citation type="submission" date="2017-07" db="EMBL/GenBank/DDBJ databases">
        <title>First draft Genome Sequence of Nocardia cerradoensis isolated from human infection.</title>
        <authorList>
            <person name="Carrasco G."/>
        </authorList>
    </citation>
    <scope>NUCLEOTIDE SEQUENCE [LARGE SCALE GENOMIC DNA]</scope>
    <source>
        <strain evidence="1 2">CNM20130759</strain>
    </source>
</reference>
<dbReference type="AlphaFoldDB" id="A0A231H9J0"/>
<keyword evidence="2" id="KW-1185">Reference proteome</keyword>
<dbReference type="EMBL" id="NGAF01000004">
    <property type="protein sequence ID" value="OXR45525.1"/>
    <property type="molecule type" value="Genomic_DNA"/>
</dbReference>
<evidence type="ECO:0000313" key="2">
    <source>
        <dbReference type="Proteomes" id="UP000215506"/>
    </source>
</evidence>
<name>A0A231H9J0_9NOCA</name>
<accession>A0A231H9J0</accession>
<evidence type="ECO:0000313" key="1">
    <source>
        <dbReference type="EMBL" id="OXR45525.1"/>
    </source>
</evidence>
<dbReference type="Proteomes" id="UP000215506">
    <property type="component" value="Unassembled WGS sequence"/>
</dbReference>
<organism evidence="1 2">
    <name type="scientific">Nocardia cerradoensis</name>
    <dbReference type="NCBI Taxonomy" id="85688"/>
    <lineage>
        <taxon>Bacteria</taxon>
        <taxon>Bacillati</taxon>
        <taxon>Actinomycetota</taxon>
        <taxon>Actinomycetes</taxon>
        <taxon>Mycobacteriales</taxon>
        <taxon>Nocardiaceae</taxon>
        <taxon>Nocardia</taxon>
    </lineage>
</organism>
<gene>
    <name evidence="1" type="ORF">B7C42_02650</name>
</gene>
<comment type="caution">
    <text evidence="1">The sequence shown here is derived from an EMBL/GenBank/DDBJ whole genome shotgun (WGS) entry which is preliminary data.</text>
</comment>
<dbReference type="RefSeq" id="WP_039776478.1">
    <property type="nucleotide sequence ID" value="NZ_JAAXOR010000007.1"/>
</dbReference>
<proteinExistence type="predicted"/>
<protein>
    <submittedName>
        <fullName evidence="1">Uncharacterized protein</fullName>
    </submittedName>
</protein>